<dbReference type="OrthoDB" id="539197at2"/>
<evidence type="ECO:0000313" key="2">
    <source>
        <dbReference type="Proteomes" id="UP000001589"/>
    </source>
</evidence>
<protein>
    <submittedName>
        <fullName evidence="1">Uncharacterized protein</fullName>
    </submittedName>
</protein>
<dbReference type="GeneID" id="60200408"/>
<dbReference type="EMBL" id="CP000552">
    <property type="protein sequence ID" value="ABM71654.1"/>
    <property type="molecule type" value="Genomic_DNA"/>
</dbReference>
<dbReference type="KEGG" id="pmc:P9515_04451"/>
<evidence type="ECO:0000313" key="1">
    <source>
        <dbReference type="EMBL" id="ABM71654.1"/>
    </source>
</evidence>
<dbReference type="Proteomes" id="UP000001589">
    <property type="component" value="Chromosome"/>
</dbReference>
<gene>
    <name evidence="1" type="ordered locus">P9515_04451</name>
</gene>
<dbReference type="STRING" id="167542.P9515_04451"/>
<dbReference type="HOGENOM" id="CLU_1169847_0_0_3"/>
<proteinExistence type="predicted"/>
<dbReference type="RefSeq" id="WP_011819762.1">
    <property type="nucleotide sequence ID" value="NC_008817.1"/>
</dbReference>
<accession>A2BV43</accession>
<reference evidence="1 2" key="1">
    <citation type="journal article" date="2007" name="PLoS Genet.">
        <title>Patterns and implications of gene gain and loss in the evolution of Prochlorococcus.</title>
        <authorList>
            <person name="Kettler G.C."/>
            <person name="Martiny A.C."/>
            <person name="Huang K."/>
            <person name="Zucker J."/>
            <person name="Coleman M.L."/>
            <person name="Rodrigue S."/>
            <person name="Chen F."/>
            <person name="Lapidus A."/>
            <person name="Ferriera S."/>
            <person name="Johnson J."/>
            <person name="Steglich C."/>
            <person name="Church G.M."/>
            <person name="Richardson P."/>
            <person name="Chisholm S.W."/>
        </authorList>
    </citation>
    <scope>NUCLEOTIDE SEQUENCE [LARGE SCALE GENOMIC DNA]</scope>
    <source>
        <strain evidence="1 2">MIT 9515</strain>
    </source>
</reference>
<name>A2BV43_PROM5</name>
<dbReference type="eggNOG" id="ENOG5033TKZ">
    <property type="taxonomic scope" value="Bacteria"/>
</dbReference>
<dbReference type="InterPro" id="IPR045920">
    <property type="entry name" value="DUF6339"/>
</dbReference>
<dbReference type="Pfam" id="PF19866">
    <property type="entry name" value="DUF6339"/>
    <property type="match status" value="1"/>
</dbReference>
<sequence>MREELFRLKNPLINSGLISALRYPESIGLEKVESEVDLTDLSKLVDQLILENIKGSNLDERLVECVHKTFKPLPSHVLTDMRMWHWLCVIKYPNIPWLRWRGSIPIDPEDGFTVGTGKKHVPSIRFLGTSSINGHGRNTFSRLFFAADRMMDKSQSDYTLVKKLFTSQELHLGLSDREFGLIPKINRVLTEKLVELPDSKVRIAIRKLNSLGGSICLDLLSEEQLQKLIDIQDKEAS</sequence>
<dbReference type="AlphaFoldDB" id="A2BV43"/>
<organism evidence="1 2">
    <name type="scientific">Prochlorococcus marinus (strain MIT 9515)</name>
    <dbReference type="NCBI Taxonomy" id="167542"/>
    <lineage>
        <taxon>Bacteria</taxon>
        <taxon>Bacillati</taxon>
        <taxon>Cyanobacteriota</taxon>
        <taxon>Cyanophyceae</taxon>
        <taxon>Synechococcales</taxon>
        <taxon>Prochlorococcaceae</taxon>
        <taxon>Prochlorococcus</taxon>
    </lineage>
</organism>